<dbReference type="RefSeq" id="XP_015188886.1">
    <property type="nucleotide sequence ID" value="XM_015333400.1"/>
</dbReference>
<proteinExistence type="inferred from homology"/>
<evidence type="ECO:0000256" key="3">
    <source>
        <dbReference type="SAM" id="MobiDB-lite"/>
    </source>
</evidence>
<evidence type="ECO:0000313" key="6">
    <source>
        <dbReference type="RefSeq" id="XP_015188886.1"/>
    </source>
</evidence>
<feature type="compositionally biased region" description="Polar residues" evidence="3">
    <location>
        <begin position="371"/>
        <end position="381"/>
    </location>
</feature>
<accession>A0ABM1J8U8</accession>
<keyword evidence="2" id="KW-0819">tRNA processing</keyword>
<feature type="domain" description="tRNA-splicing endonuclease subunit Sen54 N-terminal" evidence="4">
    <location>
        <begin position="68"/>
        <end position="134"/>
    </location>
</feature>
<evidence type="ECO:0000259" key="4">
    <source>
        <dbReference type="Pfam" id="PF12928"/>
    </source>
</evidence>
<name>A0ABM1J8U8_POLDO</name>
<evidence type="ECO:0000256" key="1">
    <source>
        <dbReference type="ARBA" id="ARBA00005736"/>
    </source>
</evidence>
<feature type="compositionally biased region" description="Basic and acidic residues" evidence="3">
    <location>
        <begin position="292"/>
        <end position="310"/>
    </location>
</feature>
<dbReference type="PANTHER" id="PTHR21027">
    <property type="entry name" value="TRNA-SPLICING ENDONUCLEASE SUBUNIT SEN54"/>
    <property type="match status" value="1"/>
</dbReference>
<keyword evidence="5" id="KW-1185">Reference proteome</keyword>
<dbReference type="InterPro" id="IPR024336">
    <property type="entry name" value="tRNA_splic_suSen54_N"/>
</dbReference>
<dbReference type="InterPro" id="IPR024337">
    <property type="entry name" value="tRNA_splic_suSen54"/>
</dbReference>
<gene>
    <name evidence="6" type="primary">LOC107073016</name>
</gene>
<feature type="compositionally biased region" description="Basic and acidic residues" evidence="3">
    <location>
        <begin position="203"/>
        <end position="231"/>
    </location>
</feature>
<feature type="region of interest" description="Disordered" evidence="3">
    <location>
        <begin position="371"/>
        <end position="397"/>
    </location>
</feature>
<feature type="region of interest" description="Disordered" evidence="3">
    <location>
        <begin position="203"/>
        <end position="232"/>
    </location>
</feature>
<reference evidence="6" key="1">
    <citation type="submission" date="2025-08" db="UniProtKB">
        <authorList>
            <consortium name="RefSeq"/>
        </authorList>
    </citation>
    <scope>IDENTIFICATION</scope>
    <source>
        <tissue evidence="6">Whole body</tissue>
    </source>
</reference>
<sequence>MNKKEEILCGNTLTADQLIQNKGIKYKTYTEWEESKKVLPKFGQKEYEPNNSWLENVQIEKNLKNCKDLLNIERVERISQLAVAEWLPQTRKARVIKKSGQDWGNFGIEVNKTLFLLPEESLLLLEMNCLELTWNGVALSIQQAYDILIDNKECTLEEYRVYSQLTRYGYHIQRFYYENSVKNATPDESVSLKIKVIGEPEKGLRMGDSERKESRDANNQPKEFDNSKDDLNILEGTNHLQTDKSDKVSSNTIEKDVESIIEKMKSTIECKNDSLSLISKYYNNKLENDQSKLDSKKEEKTINEGEKVDNSKNGLNSQIRIISEKTLSVKNRLMTKNDTFVTKWSDSRIQRNIKLLPKRSEISSLSVNNKSETKNLEGNNTYKRKEPPLSCGSQSDNNKKSKLEVIDLSDDEIQIVVPTLTRMEILELLPNIASRSDIVLKISRNYIPHTIKLCKDIYRYETKRLRNLSEIDSKMRLQNSKRNVQEIQRSSNTNFRDNNEIFYNQNTHTNTNNFMRRTLFTMQSVQYSRVGFYQFANNRFPFYHQTYWQNRGTFIQRNINHNNSHGYMYENSRNYRSFRNTQQQNRLPSISTGNIKSDKNEYQSSFKVLPNVTSWKELKDKWHDERTITIDDEDCTNNSESTEIEIVKERVSPLVGPKSVSSIAEIYNKLRIIKNAPDKTVRKKRNEFKISYNVYSNTQHYRKGNPGEPLYRLVVISKKDSPLLQPIKLNRLQQDAKGTAIMFAIVSMSISYIQPGIVSIPLLS</sequence>
<dbReference type="PANTHER" id="PTHR21027:SF1">
    <property type="entry name" value="TRNA-SPLICING ENDONUCLEASE SUBUNIT SEN54"/>
    <property type="match status" value="1"/>
</dbReference>
<protein>
    <submittedName>
        <fullName evidence="6">Uncharacterized protein LOC107073016</fullName>
    </submittedName>
</protein>
<dbReference type="Pfam" id="PF12928">
    <property type="entry name" value="tRNA_int_end_N2"/>
    <property type="match status" value="1"/>
</dbReference>
<feature type="region of interest" description="Disordered" evidence="3">
    <location>
        <begin position="292"/>
        <end position="311"/>
    </location>
</feature>
<evidence type="ECO:0000256" key="2">
    <source>
        <dbReference type="ARBA" id="ARBA00022694"/>
    </source>
</evidence>
<dbReference type="Proteomes" id="UP000694924">
    <property type="component" value="Unplaced"/>
</dbReference>
<comment type="similarity">
    <text evidence="1">Belongs to the SEN54 family.</text>
</comment>
<evidence type="ECO:0000313" key="5">
    <source>
        <dbReference type="Proteomes" id="UP000694924"/>
    </source>
</evidence>
<dbReference type="GeneID" id="107073016"/>
<organism evidence="5 6">
    <name type="scientific">Polistes dominula</name>
    <name type="common">European paper wasp</name>
    <name type="synonym">Vespa dominula</name>
    <dbReference type="NCBI Taxonomy" id="743375"/>
    <lineage>
        <taxon>Eukaryota</taxon>
        <taxon>Metazoa</taxon>
        <taxon>Ecdysozoa</taxon>
        <taxon>Arthropoda</taxon>
        <taxon>Hexapoda</taxon>
        <taxon>Insecta</taxon>
        <taxon>Pterygota</taxon>
        <taxon>Neoptera</taxon>
        <taxon>Endopterygota</taxon>
        <taxon>Hymenoptera</taxon>
        <taxon>Apocrita</taxon>
        <taxon>Aculeata</taxon>
        <taxon>Vespoidea</taxon>
        <taxon>Vespidae</taxon>
        <taxon>Polistinae</taxon>
        <taxon>Polistini</taxon>
        <taxon>Polistes</taxon>
    </lineage>
</organism>